<evidence type="ECO:0008006" key="3">
    <source>
        <dbReference type="Google" id="ProtNLM"/>
    </source>
</evidence>
<organism evidence="1 2">
    <name type="scientific">Dunaliella salina</name>
    <name type="common">Green alga</name>
    <name type="synonym">Protococcus salinus</name>
    <dbReference type="NCBI Taxonomy" id="3046"/>
    <lineage>
        <taxon>Eukaryota</taxon>
        <taxon>Viridiplantae</taxon>
        <taxon>Chlorophyta</taxon>
        <taxon>core chlorophytes</taxon>
        <taxon>Chlorophyceae</taxon>
        <taxon>CS clade</taxon>
        <taxon>Chlamydomonadales</taxon>
        <taxon>Dunaliellaceae</taxon>
        <taxon>Dunaliella</taxon>
    </lineage>
</organism>
<evidence type="ECO:0000313" key="1">
    <source>
        <dbReference type="EMBL" id="KAF5838788.1"/>
    </source>
</evidence>
<name>A0ABQ7GVZ3_DUNSA</name>
<sequence>MVQLCCFVCSSCPSSWNAPCQCLIWRLCCRDDQLLLAQRFVIDRAPLFNSKQGGHRSKRGCCYSRGGHCFKPGCCCK</sequence>
<proteinExistence type="predicted"/>
<reference evidence="1" key="1">
    <citation type="submission" date="2017-08" db="EMBL/GenBank/DDBJ databases">
        <authorList>
            <person name="Polle J.E."/>
            <person name="Barry K."/>
            <person name="Cushman J."/>
            <person name="Schmutz J."/>
            <person name="Tran D."/>
            <person name="Hathwaick L.T."/>
            <person name="Yim W.C."/>
            <person name="Jenkins J."/>
            <person name="Mckie-Krisberg Z.M."/>
            <person name="Prochnik S."/>
            <person name="Lindquist E."/>
            <person name="Dockter R.B."/>
            <person name="Adam C."/>
            <person name="Molina H."/>
            <person name="Bunkerborg J."/>
            <person name="Jin E."/>
            <person name="Buchheim M."/>
            <person name="Magnuson J."/>
        </authorList>
    </citation>
    <scope>NUCLEOTIDE SEQUENCE</scope>
    <source>
        <strain evidence="1">CCAP 19/18</strain>
    </source>
</reference>
<dbReference type="EMBL" id="MU069566">
    <property type="protein sequence ID" value="KAF5838788.1"/>
    <property type="molecule type" value="Genomic_DNA"/>
</dbReference>
<comment type="caution">
    <text evidence="1">The sequence shown here is derived from an EMBL/GenBank/DDBJ whole genome shotgun (WGS) entry which is preliminary data.</text>
</comment>
<accession>A0ABQ7GVZ3</accession>
<keyword evidence="2" id="KW-1185">Reference proteome</keyword>
<dbReference type="Proteomes" id="UP000815325">
    <property type="component" value="Unassembled WGS sequence"/>
</dbReference>
<protein>
    <recommendedName>
        <fullName evidence="3">Conotoxin</fullName>
    </recommendedName>
</protein>
<evidence type="ECO:0000313" key="2">
    <source>
        <dbReference type="Proteomes" id="UP000815325"/>
    </source>
</evidence>
<gene>
    <name evidence="1" type="ORF">DUNSADRAFT_2251</name>
</gene>